<dbReference type="Pfam" id="PF14258">
    <property type="entry name" value="DUF4350"/>
    <property type="match status" value="1"/>
</dbReference>
<proteinExistence type="predicted"/>
<sequence>MSAGIDVAVRGTVRGSSAGLRARAGGVLRSAALWVVAAVVVLLAAIVMVLMQGREAVRPLHYDSTQPDGGRAFTEVLRTQGREVTTTESLAEAREAAAGGGTLLVYAAGDVLDPEIPGELMAAADEAGTDVVLIAPDLTVSDWTDALETDYLGEVSPDTRRAPECEVPEAQTAGAVSSRAAGADYYSTSPEPEDVEFCYPGTGTGAIDEASVPHGLYAVEDRGASTLTVLGAEEWLSNETLADEGHMSLVAGAVAGDGELTYYYPDSGDQPRADDEQLPIPLMGLFPDWAVGAVLWLLPVALVAMLVYGRRLGPLAVEPLPVVVPAAETVLGRSALLQRAQDRETALRDLRAAALVRLGRRLALGPETPATEVCARAAAAAGLDPAWTEAVLLTQPAGDDATFVRLSADITSIEREVDLL</sequence>
<protein>
    <recommendedName>
        <fullName evidence="3">DUF4350 domain-containing protein</fullName>
    </recommendedName>
</protein>
<comment type="caution">
    <text evidence="4">The sequence shown here is derived from an EMBL/GenBank/DDBJ whole genome shotgun (WGS) entry which is preliminary data.</text>
</comment>
<dbReference type="RefSeq" id="WP_291797029.1">
    <property type="nucleotide sequence ID" value="NZ_BAAAPZ010000001.1"/>
</dbReference>
<gene>
    <name evidence="4" type="ORF">GCM10009823_00500</name>
</gene>
<feature type="region of interest" description="Disordered" evidence="1">
    <location>
        <begin position="154"/>
        <end position="192"/>
    </location>
</feature>
<organism evidence="4 5">
    <name type="scientific">Brevibacterium salitolerans</name>
    <dbReference type="NCBI Taxonomy" id="1403566"/>
    <lineage>
        <taxon>Bacteria</taxon>
        <taxon>Bacillati</taxon>
        <taxon>Actinomycetota</taxon>
        <taxon>Actinomycetes</taxon>
        <taxon>Micrococcales</taxon>
        <taxon>Brevibacteriaceae</taxon>
        <taxon>Brevibacterium</taxon>
    </lineage>
</organism>
<accession>A0ABP5HTY7</accession>
<evidence type="ECO:0000256" key="1">
    <source>
        <dbReference type="SAM" id="MobiDB-lite"/>
    </source>
</evidence>
<dbReference type="EMBL" id="BAAAPZ010000001">
    <property type="protein sequence ID" value="GAA2086677.1"/>
    <property type="molecule type" value="Genomic_DNA"/>
</dbReference>
<reference evidence="5" key="1">
    <citation type="journal article" date="2019" name="Int. J. Syst. Evol. Microbiol.">
        <title>The Global Catalogue of Microorganisms (GCM) 10K type strain sequencing project: providing services to taxonomists for standard genome sequencing and annotation.</title>
        <authorList>
            <consortium name="The Broad Institute Genomics Platform"/>
            <consortium name="The Broad Institute Genome Sequencing Center for Infectious Disease"/>
            <person name="Wu L."/>
            <person name="Ma J."/>
        </authorList>
    </citation>
    <scope>NUCLEOTIDE SEQUENCE [LARGE SCALE GENOMIC DNA]</scope>
    <source>
        <strain evidence="5">JCM 15900</strain>
    </source>
</reference>
<dbReference type="Proteomes" id="UP001500984">
    <property type="component" value="Unassembled WGS sequence"/>
</dbReference>
<evidence type="ECO:0000313" key="5">
    <source>
        <dbReference type="Proteomes" id="UP001500984"/>
    </source>
</evidence>
<keyword evidence="2" id="KW-1133">Transmembrane helix</keyword>
<evidence type="ECO:0000259" key="3">
    <source>
        <dbReference type="Pfam" id="PF14258"/>
    </source>
</evidence>
<keyword evidence="5" id="KW-1185">Reference proteome</keyword>
<evidence type="ECO:0000256" key="2">
    <source>
        <dbReference type="SAM" id="Phobius"/>
    </source>
</evidence>
<feature type="domain" description="DUF4350" evidence="3">
    <location>
        <begin position="63"/>
        <end position="251"/>
    </location>
</feature>
<evidence type="ECO:0000313" key="4">
    <source>
        <dbReference type="EMBL" id="GAA2086677.1"/>
    </source>
</evidence>
<dbReference type="InterPro" id="IPR025646">
    <property type="entry name" value="DUF4350"/>
</dbReference>
<feature type="transmembrane region" description="Helical" evidence="2">
    <location>
        <begin position="289"/>
        <end position="308"/>
    </location>
</feature>
<name>A0ABP5HTY7_9MICO</name>
<feature type="transmembrane region" description="Helical" evidence="2">
    <location>
        <begin position="31"/>
        <end position="51"/>
    </location>
</feature>
<keyword evidence="2" id="KW-0472">Membrane</keyword>
<keyword evidence="2" id="KW-0812">Transmembrane</keyword>